<sequence>AVKSNTSPDDVSLNADSTADGDGFQLIALDADSDAGDLTAVLDGDPGVDEVLEVAVQIARDYSSDCVQNLSSDLVLDVLPEVVEVAADGGADRSVLTVDVGVDLSTGCDRSILSPESPITTGRPATITSVLYTLLRPLSAVRERPVPKPEPRGKANEVAMRDTPTRAANTGFILWTDNEQDLN</sequence>
<gene>
    <name evidence="2" type="primary">htpG_4</name>
    <name evidence="2" type="ORF">CM83_41744</name>
</gene>
<feature type="region of interest" description="Disordered" evidence="1">
    <location>
        <begin position="1"/>
        <end position="20"/>
    </location>
</feature>
<organism evidence="2">
    <name type="scientific">Lygus hesperus</name>
    <name type="common">Western plant bug</name>
    <dbReference type="NCBI Taxonomy" id="30085"/>
    <lineage>
        <taxon>Eukaryota</taxon>
        <taxon>Metazoa</taxon>
        <taxon>Ecdysozoa</taxon>
        <taxon>Arthropoda</taxon>
        <taxon>Hexapoda</taxon>
        <taxon>Insecta</taxon>
        <taxon>Pterygota</taxon>
        <taxon>Neoptera</taxon>
        <taxon>Paraneoptera</taxon>
        <taxon>Hemiptera</taxon>
        <taxon>Heteroptera</taxon>
        <taxon>Panheteroptera</taxon>
        <taxon>Cimicomorpha</taxon>
        <taxon>Miridae</taxon>
        <taxon>Mirini</taxon>
        <taxon>Lygus</taxon>
    </lineage>
</organism>
<dbReference type="AlphaFoldDB" id="A0A0A9X9U5"/>
<reference evidence="2" key="2">
    <citation type="submission" date="2014-07" db="EMBL/GenBank/DDBJ databases">
        <authorList>
            <person name="Hull J."/>
        </authorList>
    </citation>
    <scope>NUCLEOTIDE SEQUENCE</scope>
</reference>
<evidence type="ECO:0000313" key="2">
    <source>
        <dbReference type="EMBL" id="JAG15563.1"/>
    </source>
</evidence>
<accession>A0A0A9X9U5</accession>
<name>A0A0A9X9U5_LYGHE</name>
<evidence type="ECO:0000256" key="1">
    <source>
        <dbReference type="SAM" id="MobiDB-lite"/>
    </source>
</evidence>
<reference evidence="2" key="1">
    <citation type="journal article" date="2014" name="PLoS ONE">
        <title>Transcriptome-Based Identification of ABC Transporters in the Western Tarnished Plant Bug Lygus hesperus.</title>
        <authorList>
            <person name="Hull J.J."/>
            <person name="Chaney K."/>
            <person name="Geib S.M."/>
            <person name="Fabrick J.A."/>
            <person name="Brent C.S."/>
            <person name="Walsh D."/>
            <person name="Lavine L.C."/>
        </authorList>
    </citation>
    <scope>NUCLEOTIDE SEQUENCE</scope>
</reference>
<protein>
    <submittedName>
        <fullName evidence="2">Chaperone protein htpG</fullName>
    </submittedName>
</protein>
<dbReference type="EMBL" id="GBHO01028041">
    <property type="protein sequence ID" value="JAG15563.1"/>
    <property type="molecule type" value="Transcribed_RNA"/>
</dbReference>
<feature type="non-terminal residue" evidence="2">
    <location>
        <position position="1"/>
    </location>
</feature>
<feature type="compositionally biased region" description="Polar residues" evidence="1">
    <location>
        <begin position="1"/>
        <end position="17"/>
    </location>
</feature>
<proteinExistence type="predicted"/>